<dbReference type="InterPro" id="IPR020103">
    <property type="entry name" value="PsdUridine_synth_cat_dom_sf"/>
</dbReference>
<feature type="active site" description="Nucleophile" evidence="4">
    <location>
        <position position="50"/>
    </location>
</feature>
<dbReference type="Pfam" id="PF01416">
    <property type="entry name" value="PseudoU_synth_1"/>
    <property type="match status" value="1"/>
</dbReference>
<comment type="caution">
    <text evidence="4">Lacks conserved residue(s) required for the propagation of feature annotation.</text>
</comment>
<keyword evidence="8" id="KW-1185">Reference proteome</keyword>
<dbReference type="NCBIfam" id="TIGR00071">
    <property type="entry name" value="hisT_truA"/>
    <property type="match status" value="1"/>
</dbReference>
<keyword evidence="2 4" id="KW-0819">tRNA processing</keyword>
<dbReference type="HAMAP" id="MF_00171">
    <property type="entry name" value="TruA"/>
    <property type="match status" value="1"/>
</dbReference>
<evidence type="ECO:0000259" key="6">
    <source>
        <dbReference type="Pfam" id="PF01416"/>
    </source>
</evidence>
<dbReference type="PANTHER" id="PTHR11142">
    <property type="entry name" value="PSEUDOURIDYLATE SYNTHASE"/>
    <property type="match status" value="1"/>
</dbReference>
<keyword evidence="3 4" id="KW-0413">Isomerase</keyword>
<dbReference type="InterPro" id="IPR001406">
    <property type="entry name" value="PsdUridine_synth_TruA"/>
</dbReference>
<evidence type="ECO:0000313" key="7">
    <source>
        <dbReference type="EMBL" id="UWX65560.1"/>
    </source>
</evidence>
<feature type="binding site" evidence="4">
    <location>
        <position position="111"/>
    </location>
    <ligand>
        <name>substrate</name>
    </ligand>
</feature>
<comment type="catalytic activity">
    <reaction evidence="4 5">
        <text>uridine(38/39/40) in tRNA = pseudouridine(38/39/40) in tRNA</text>
        <dbReference type="Rhea" id="RHEA:22376"/>
        <dbReference type="Rhea" id="RHEA-COMP:10085"/>
        <dbReference type="Rhea" id="RHEA-COMP:10087"/>
        <dbReference type="ChEBI" id="CHEBI:65314"/>
        <dbReference type="ChEBI" id="CHEBI:65315"/>
        <dbReference type="EC" id="5.4.99.12"/>
    </reaction>
</comment>
<comment type="function">
    <text evidence="4">Formation of pseudouridine at positions 38, 39 and 40 in the anticodon stem and loop of transfer RNAs.</text>
</comment>
<dbReference type="PANTHER" id="PTHR11142:SF0">
    <property type="entry name" value="TRNA PSEUDOURIDINE SYNTHASE-LIKE 1"/>
    <property type="match status" value="1"/>
</dbReference>
<name>A0ABY5YL62_9DEIO</name>
<dbReference type="CDD" id="cd02570">
    <property type="entry name" value="PseudoU_synth_EcTruA"/>
    <property type="match status" value="1"/>
</dbReference>
<comment type="subunit">
    <text evidence="4">Homodimer.</text>
</comment>
<organism evidence="7 8">
    <name type="scientific">Deinococcus rubellus</name>
    <dbReference type="NCBI Taxonomy" id="1889240"/>
    <lineage>
        <taxon>Bacteria</taxon>
        <taxon>Thermotogati</taxon>
        <taxon>Deinococcota</taxon>
        <taxon>Deinococci</taxon>
        <taxon>Deinococcales</taxon>
        <taxon>Deinococcaceae</taxon>
        <taxon>Deinococcus</taxon>
    </lineage>
</organism>
<reference evidence="7" key="1">
    <citation type="submission" date="2022-09" db="EMBL/GenBank/DDBJ databases">
        <title>genome sequence of Deinococcus rubellus.</title>
        <authorList>
            <person name="Srinivasan S."/>
        </authorList>
    </citation>
    <scope>NUCLEOTIDE SEQUENCE</scope>
    <source>
        <strain evidence="7">Ant6</strain>
    </source>
</reference>
<dbReference type="InterPro" id="IPR020097">
    <property type="entry name" value="PsdUridine_synth_TruA_a/b_dom"/>
</dbReference>
<protein>
    <recommendedName>
        <fullName evidence="4">tRNA pseudouridine synthase A</fullName>
        <ecNumber evidence="4">5.4.99.12</ecNumber>
    </recommendedName>
    <alternativeName>
        <fullName evidence="4">tRNA pseudouridine(38-40) synthase</fullName>
    </alternativeName>
    <alternativeName>
        <fullName evidence="4">tRNA pseudouridylate synthase I</fullName>
    </alternativeName>
    <alternativeName>
        <fullName evidence="4">tRNA-uridine isomerase I</fullName>
    </alternativeName>
</protein>
<dbReference type="SUPFAM" id="SSF55120">
    <property type="entry name" value="Pseudouridine synthase"/>
    <property type="match status" value="1"/>
</dbReference>
<proteinExistence type="inferred from homology"/>
<comment type="similarity">
    <text evidence="1 4 5">Belongs to the tRNA pseudouridine synthase TruA family.</text>
</comment>
<evidence type="ECO:0000313" key="8">
    <source>
        <dbReference type="Proteomes" id="UP001060261"/>
    </source>
</evidence>
<evidence type="ECO:0000256" key="3">
    <source>
        <dbReference type="ARBA" id="ARBA00023235"/>
    </source>
</evidence>
<evidence type="ECO:0000256" key="2">
    <source>
        <dbReference type="ARBA" id="ARBA00022694"/>
    </source>
</evidence>
<dbReference type="Gene3D" id="3.30.70.580">
    <property type="entry name" value="Pseudouridine synthase I, catalytic domain, N-terminal subdomain"/>
    <property type="match status" value="1"/>
</dbReference>
<sequence>MTLSWHGAGFVGWQSQPGARSVQDTLRDAWLPLVGHPADVARPVAAGRTDAGVHAETMTAHLDVRLGSLKPGTEQLARAINAHLPPDLAVTGIEPAAPGFHARFSCLGRAYVYRVINVPQRRPLWEGRALHRSGPLDMAAMRRAAAQLIGPHDFAAFATQEERQTVRELRRLDVQRLGELTEFHVAGESFLRHMVRGLVGTLLSVGEGRLSPEQMEAILTSKQRAQAGANMPPHGLYFTWAEYGERCQE</sequence>
<dbReference type="EMBL" id="CP104213">
    <property type="protein sequence ID" value="UWX65560.1"/>
    <property type="molecule type" value="Genomic_DNA"/>
</dbReference>
<dbReference type="GO" id="GO:0160147">
    <property type="term" value="F:tRNA pseudouridine(38-40) synthase activity"/>
    <property type="evidence" value="ECO:0007669"/>
    <property type="project" value="UniProtKB-EC"/>
</dbReference>
<gene>
    <name evidence="4 7" type="primary">truA</name>
    <name evidence="7" type="ORF">N0D28_02175</name>
</gene>
<dbReference type="Gene3D" id="3.30.70.660">
    <property type="entry name" value="Pseudouridine synthase I, catalytic domain, C-terminal subdomain"/>
    <property type="match status" value="1"/>
</dbReference>
<evidence type="ECO:0000256" key="1">
    <source>
        <dbReference type="ARBA" id="ARBA00009375"/>
    </source>
</evidence>
<dbReference type="InterPro" id="IPR020094">
    <property type="entry name" value="TruA/RsuA/RluB/E/F_N"/>
</dbReference>
<dbReference type="PIRSF" id="PIRSF001430">
    <property type="entry name" value="tRNA_psdUrid_synth"/>
    <property type="match status" value="1"/>
</dbReference>
<evidence type="ECO:0000256" key="4">
    <source>
        <dbReference type="HAMAP-Rule" id="MF_00171"/>
    </source>
</evidence>
<accession>A0ABY5YL62</accession>
<feature type="domain" description="Pseudouridine synthase I TruA alpha/beta" evidence="6">
    <location>
        <begin position="144"/>
        <end position="243"/>
    </location>
</feature>
<dbReference type="InterPro" id="IPR020095">
    <property type="entry name" value="PsdUridine_synth_TruA_C"/>
</dbReference>
<evidence type="ECO:0000256" key="5">
    <source>
        <dbReference type="RuleBase" id="RU003792"/>
    </source>
</evidence>
<dbReference type="EC" id="5.4.99.12" evidence="4"/>
<dbReference type="Proteomes" id="UP001060261">
    <property type="component" value="Chromosome"/>
</dbReference>